<protein>
    <submittedName>
        <fullName evidence="2">Uncharacterized protein</fullName>
    </submittedName>
</protein>
<comment type="caution">
    <text evidence="2">The sequence shown here is derived from an EMBL/GenBank/DDBJ whole genome shotgun (WGS) entry which is preliminary data.</text>
</comment>
<feature type="compositionally biased region" description="Polar residues" evidence="1">
    <location>
        <begin position="1091"/>
        <end position="1109"/>
    </location>
</feature>
<feature type="compositionally biased region" description="Basic and acidic residues" evidence="1">
    <location>
        <begin position="916"/>
        <end position="928"/>
    </location>
</feature>
<name>A0AAD9UH32_RIDPI</name>
<feature type="compositionally biased region" description="Basic and acidic residues" evidence="1">
    <location>
        <begin position="866"/>
        <end position="898"/>
    </location>
</feature>
<organism evidence="2 3">
    <name type="scientific">Ridgeia piscesae</name>
    <name type="common">Tubeworm</name>
    <dbReference type="NCBI Taxonomy" id="27915"/>
    <lineage>
        <taxon>Eukaryota</taxon>
        <taxon>Metazoa</taxon>
        <taxon>Spiralia</taxon>
        <taxon>Lophotrochozoa</taxon>
        <taxon>Annelida</taxon>
        <taxon>Polychaeta</taxon>
        <taxon>Sedentaria</taxon>
        <taxon>Canalipalpata</taxon>
        <taxon>Sabellida</taxon>
        <taxon>Siboglinidae</taxon>
        <taxon>Ridgeia</taxon>
    </lineage>
</organism>
<feature type="compositionally biased region" description="Polar residues" evidence="1">
    <location>
        <begin position="1036"/>
        <end position="1046"/>
    </location>
</feature>
<dbReference type="EMBL" id="JAODUO010000113">
    <property type="protein sequence ID" value="KAK2189145.1"/>
    <property type="molecule type" value="Genomic_DNA"/>
</dbReference>
<feature type="region of interest" description="Disordered" evidence="1">
    <location>
        <begin position="822"/>
        <end position="968"/>
    </location>
</feature>
<feature type="compositionally biased region" description="Polar residues" evidence="1">
    <location>
        <begin position="1175"/>
        <end position="1194"/>
    </location>
</feature>
<feature type="region of interest" description="Disordered" evidence="1">
    <location>
        <begin position="143"/>
        <end position="168"/>
    </location>
</feature>
<feature type="region of interest" description="Disordered" evidence="1">
    <location>
        <begin position="1407"/>
        <end position="1434"/>
    </location>
</feature>
<keyword evidence="3" id="KW-1185">Reference proteome</keyword>
<proteinExistence type="predicted"/>
<feature type="region of interest" description="Disordered" evidence="1">
    <location>
        <begin position="1000"/>
        <end position="1283"/>
    </location>
</feature>
<feature type="region of interest" description="Disordered" evidence="1">
    <location>
        <begin position="89"/>
        <end position="108"/>
    </location>
</feature>
<reference evidence="2" key="1">
    <citation type="journal article" date="2023" name="Mol. Biol. Evol.">
        <title>Third-Generation Sequencing Reveals the Adaptive Role of the Epigenome in Three Deep-Sea Polychaetes.</title>
        <authorList>
            <person name="Perez M."/>
            <person name="Aroh O."/>
            <person name="Sun Y."/>
            <person name="Lan Y."/>
            <person name="Juniper S.K."/>
            <person name="Young C.R."/>
            <person name="Angers B."/>
            <person name="Qian P.Y."/>
        </authorList>
    </citation>
    <scope>NUCLEOTIDE SEQUENCE</scope>
    <source>
        <strain evidence="2">R07B-5</strain>
    </source>
</reference>
<sequence length="1452" mass="161837">MRNKPTVAWSDLEEEQARPTAPAVSEGDGSRLVGHPGHDGGVLTVRWQVLENNKRPGLASTESTRQLHCPACASKLVLLLDKFGELRRSSGSRSGHFDQPLSPGPPAYGSPLTATSPEGCGEKGWGQSPAMCGSHAYLSQLSSSGSLEPPVSQSTDVSVNEHTHAHNSVAEKRRMIRGGWYCSHCGVHIKPGSDTRDSATLNLNCRLETKLAYVDERGKIEDEMSGEVDKRKRRTATTVTLVKLSSTLGYATLCSTDAYQDDGYTRPDCTQQLVGRTSLSQLQLQEEEGQGTPPVSTLSPVMRGDDDDYDVWESQVQEDFCAFLSSIRENFASRELQLQNCQVDLVRREKSLLNKEELFRERMAKLGRAEDIMQQKVKRLMLYKEAMMAQIKSQAPYCVRTSHRYVTNSRVTFPTDHRHKAPYCVRTSHRYVTNSHVTFPTDHRHKAPYCVRTSHRYVTNSHVTFPTDHRHKAPYCVRTSHRYVTNSHVTFPTDHRHKAPYCVRTSHRYVTNSHVTFPTDHRHKAPYCVRTSHRYVTNSRVTFPTDHRHKAPYCVRTSHRYVINSHVTFPTDHRHKAPYCVRTSHRYVTNSHVTFPTDHRHKAPYCVRTSHRYVTNSHVTFPTDHRHKAPIVYAQVTGTSPTAMLHSQRTTATRHRIVYAQVTGTSPNNAMVSIHRSGPPPQGTVLCTHKSQVRHQQPCYIPNGPPPQGTVLCTHKSQVRHQQPCYIPNGPPALCSTQVRHQQPCYIPNGPPPQGTVLCTHKSQVRHQQPCYIPNGPPPQGTVLCTHKSQVSKARAYEEKVMSKRVSMVTRWTQTDISTAWHYGVSGDEPGEQETSQEWDGDGRWPQPEVDLSTERAELRGATSPREARSYGRLDDAPDEHPVTRRPESRGPSRDDVRPMTCRGNVESSRAPPTRADNRRPMSLDRRSARVSQSGIPRARSASDRGETPGVPRVIQRSHRPLRSPNATQVRFEALPQRQVEQPAESNLFTYLDESDEVFEGGESSAAAAAAAAWRDRQGPQNYQEQLHTSRHRNPSETTPRVTGNYHTRAAAAAAAAAAKEPTRPAYRSASANSPGDMSSRRPVSIGRYNATPNHNDLTSARPMTSPNSYEFLGADTLMLSANGEQKTPDSGYLSPPESRASPQERFRSLSASGQRSAPEERQPRSSGAPRRTAESTCQRQPRSQAESLRQSKSVGYVREKPALRAPTSYTRPGRPVSALEQSRSSSRLPMKKAGVEPRQAWSSRPRRASARSASEPPNERCAPGCYGGAPGDGGGDVVDDDDQRPAAVSRSFFKAVHDSFLDANVDRYDDRWQSPDAVQSPPSEPASWAVPVSETAMYSVPPSWQHADGGGGCTDDGNDRNNDYISSLMQRELDRSCTPTQPKKYFDLAPTYKRWLYDHSRTDANAAAAASTGALSPRDAQSRPTKSPSRLPHRIATYRRMAAHSEKATVH</sequence>
<feature type="compositionally biased region" description="Low complexity" evidence="1">
    <location>
        <begin position="1050"/>
        <end position="1059"/>
    </location>
</feature>
<feature type="compositionally biased region" description="Acidic residues" evidence="1">
    <location>
        <begin position="829"/>
        <end position="840"/>
    </location>
</feature>
<evidence type="ECO:0000313" key="3">
    <source>
        <dbReference type="Proteomes" id="UP001209878"/>
    </source>
</evidence>
<dbReference type="Proteomes" id="UP001209878">
    <property type="component" value="Unassembled WGS sequence"/>
</dbReference>
<feature type="compositionally biased region" description="Low complexity" evidence="1">
    <location>
        <begin position="1251"/>
        <end position="1265"/>
    </location>
</feature>
<gene>
    <name evidence="2" type="ORF">NP493_114g01046</name>
</gene>
<feature type="region of interest" description="Disordered" evidence="1">
    <location>
        <begin position="1"/>
        <end position="36"/>
    </location>
</feature>
<feature type="compositionally biased region" description="Basic and acidic residues" evidence="1">
    <location>
        <begin position="159"/>
        <end position="168"/>
    </location>
</feature>
<evidence type="ECO:0000313" key="2">
    <source>
        <dbReference type="EMBL" id="KAK2189145.1"/>
    </source>
</evidence>
<accession>A0AAD9UH32</accession>
<feature type="compositionally biased region" description="Gly residues" evidence="1">
    <location>
        <begin position="1266"/>
        <end position="1277"/>
    </location>
</feature>
<evidence type="ECO:0000256" key="1">
    <source>
        <dbReference type="SAM" id="MobiDB-lite"/>
    </source>
</evidence>
<feature type="compositionally biased region" description="Polar residues" evidence="1">
    <location>
        <begin position="143"/>
        <end position="158"/>
    </location>
</feature>